<feature type="transmembrane region" description="Helical" evidence="8">
    <location>
        <begin position="140"/>
        <end position="159"/>
    </location>
</feature>
<gene>
    <name evidence="9" type="ORF">UFOPK2683_01394</name>
    <name evidence="10" type="ORF">UFOPK3605_01082</name>
    <name evidence="11" type="ORF">UFOPK3897_00914</name>
    <name evidence="12" type="ORF">UFOPK4121_00870</name>
</gene>
<dbReference type="PANTHER" id="PTHR22926">
    <property type="entry name" value="PHOSPHO-N-ACETYLMURAMOYL-PENTAPEPTIDE-TRANSFERASE"/>
    <property type="match status" value="1"/>
</dbReference>
<evidence type="ECO:0000256" key="7">
    <source>
        <dbReference type="SAM" id="MobiDB-lite"/>
    </source>
</evidence>
<feature type="transmembrane region" description="Helical" evidence="8">
    <location>
        <begin position="166"/>
        <end position="184"/>
    </location>
</feature>
<evidence type="ECO:0000256" key="1">
    <source>
        <dbReference type="ARBA" id="ARBA00004651"/>
    </source>
</evidence>
<sequence length="381" mass="40251">MTGYLIVGAVGVIVTLLSTLAMCRISPRLGAIAMPGPRSVHDYPTPTLGGAAMFLGFCAAMATASQLDQFSEMFSSSSEPIGLILAAGIIFAFGAMDDIREVSPPAKIAGQVLAGSVLSLFGVTMLYFRVPFVSYEYLVLSPDMAALITVLAVVILANAMNLIDGLDGLASGITIIAGVALFLYSDRLLKAGLLDGTNIAPLVAVITVSICVGFLPLNFSPARIFMGDAGAMLLGLLLAVTTITMGGRTADQFSGQTYFFFAPLLIPVVILAVPLFDTVFSIVRRLVNRRSVSEADREHLHHRLMRLGHGPRRSVVILWLWTALASAAALIPTYTNRGGALVPLALVALALLLFTYFHPSRPDKPSADDAVEKSGNQGAPV</sequence>
<dbReference type="CDD" id="cd06853">
    <property type="entry name" value="GT_WecA_like"/>
    <property type="match status" value="1"/>
</dbReference>
<feature type="transmembrane region" description="Helical" evidence="8">
    <location>
        <begin position="229"/>
        <end position="246"/>
    </location>
</feature>
<feature type="compositionally biased region" description="Basic and acidic residues" evidence="7">
    <location>
        <begin position="362"/>
        <end position="372"/>
    </location>
</feature>
<keyword evidence="3" id="KW-0808">Transferase</keyword>
<keyword evidence="6 8" id="KW-0472">Membrane</keyword>
<dbReference type="AlphaFoldDB" id="A0A6J6SDH0"/>
<evidence type="ECO:0000256" key="5">
    <source>
        <dbReference type="ARBA" id="ARBA00022989"/>
    </source>
</evidence>
<dbReference type="InterPro" id="IPR000715">
    <property type="entry name" value="Glycosyl_transferase_4"/>
</dbReference>
<protein>
    <submittedName>
        <fullName evidence="9">Unannotated protein</fullName>
    </submittedName>
</protein>
<dbReference type="InterPro" id="IPR018480">
    <property type="entry name" value="PNAcMuramoyl-5peptid_Trfase_CS"/>
</dbReference>
<dbReference type="EMBL" id="CAEZYK010000103">
    <property type="protein sequence ID" value="CAB4732914.1"/>
    <property type="molecule type" value="Genomic_DNA"/>
</dbReference>
<feature type="transmembrane region" description="Helical" evidence="8">
    <location>
        <begin position="108"/>
        <end position="128"/>
    </location>
</feature>
<keyword evidence="5 8" id="KW-1133">Transmembrane helix</keyword>
<feature type="region of interest" description="Disordered" evidence="7">
    <location>
        <begin position="362"/>
        <end position="381"/>
    </location>
</feature>
<reference evidence="9" key="1">
    <citation type="submission" date="2020-05" db="EMBL/GenBank/DDBJ databases">
        <authorList>
            <person name="Chiriac C."/>
            <person name="Salcher M."/>
            <person name="Ghai R."/>
            <person name="Kavagutti S V."/>
        </authorList>
    </citation>
    <scope>NUCLEOTIDE SEQUENCE</scope>
</reference>
<feature type="transmembrane region" description="Helical" evidence="8">
    <location>
        <begin position="47"/>
        <end position="67"/>
    </location>
</feature>
<evidence type="ECO:0000256" key="8">
    <source>
        <dbReference type="SAM" id="Phobius"/>
    </source>
</evidence>
<comment type="subcellular location">
    <subcellularLocation>
        <location evidence="1">Cell membrane</location>
        <topology evidence="1">Multi-pass membrane protein</topology>
    </subcellularLocation>
</comment>
<feature type="transmembrane region" description="Helical" evidence="8">
    <location>
        <begin position="315"/>
        <end position="334"/>
    </location>
</feature>
<dbReference type="GO" id="GO:0009103">
    <property type="term" value="P:lipopolysaccharide biosynthetic process"/>
    <property type="evidence" value="ECO:0007669"/>
    <property type="project" value="TreeGrafter"/>
</dbReference>
<accession>A0A6J6SDH0</accession>
<dbReference type="GO" id="GO:0016780">
    <property type="term" value="F:phosphotransferase activity, for other substituted phosphate groups"/>
    <property type="evidence" value="ECO:0007669"/>
    <property type="project" value="InterPro"/>
</dbReference>
<dbReference type="Pfam" id="PF00953">
    <property type="entry name" value="Glycos_transf_4"/>
    <property type="match status" value="1"/>
</dbReference>
<dbReference type="EMBL" id="CAFBPQ010000024">
    <property type="protein sequence ID" value="CAB5024622.1"/>
    <property type="molecule type" value="Genomic_DNA"/>
</dbReference>
<feature type="transmembrane region" description="Helical" evidence="8">
    <location>
        <begin position="6"/>
        <end position="26"/>
    </location>
</feature>
<evidence type="ECO:0000256" key="6">
    <source>
        <dbReference type="ARBA" id="ARBA00023136"/>
    </source>
</evidence>
<evidence type="ECO:0000313" key="10">
    <source>
        <dbReference type="EMBL" id="CAB4910623.1"/>
    </source>
</evidence>
<proteinExistence type="predicted"/>
<evidence type="ECO:0000313" key="12">
    <source>
        <dbReference type="EMBL" id="CAB5024622.1"/>
    </source>
</evidence>
<dbReference type="PANTHER" id="PTHR22926:SF3">
    <property type="entry name" value="UNDECAPRENYL-PHOSPHATE ALPHA-N-ACETYLGLUCOSAMINYL 1-PHOSPHATE TRANSFERASE"/>
    <property type="match status" value="1"/>
</dbReference>
<dbReference type="GO" id="GO:0044038">
    <property type="term" value="P:cell wall macromolecule biosynthetic process"/>
    <property type="evidence" value="ECO:0007669"/>
    <property type="project" value="TreeGrafter"/>
</dbReference>
<keyword evidence="2" id="KW-1003">Cell membrane</keyword>
<feature type="transmembrane region" description="Helical" evidence="8">
    <location>
        <begin position="258"/>
        <end position="283"/>
    </location>
</feature>
<keyword evidence="4 8" id="KW-0812">Transmembrane</keyword>
<organism evidence="9">
    <name type="scientific">freshwater metagenome</name>
    <dbReference type="NCBI Taxonomy" id="449393"/>
    <lineage>
        <taxon>unclassified sequences</taxon>
        <taxon>metagenomes</taxon>
        <taxon>ecological metagenomes</taxon>
    </lineage>
</organism>
<feature type="transmembrane region" description="Helical" evidence="8">
    <location>
        <begin position="79"/>
        <end position="96"/>
    </location>
</feature>
<evidence type="ECO:0000256" key="2">
    <source>
        <dbReference type="ARBA" id="ARBA00022475"/>
    </source>
</evidence>
<feature type="transmembrane region" description="Helical" evidence="8">
    <location>
        <begin position="340"/>
        <end position="357"/>
    </location>
</feature>
<feature type="transmembrane region" description="Helical" evidence="8">
    <location>
        <begin position="199"/>
        <end position="217"/>
    </location>
</feature>
<dbReference type="EMBL" id="CAFBOF010000017">
    <property type="protein sequence ID" value="CAB4977722.1"/>
    <property type="molecule type" value="Genomic_DNA"/>
</dbReference>
<evidence type="ECO:0000313" key="11">
    <source>
        <dbReference type="EMBL" id="CAB4977722.1"/>
    </source>
</evidence>
<name>A0A6J6SDH0_9ZZZZ</name>
<evidence type="ECO:0000256" key="4">
    <source>
        <dbReference type="ARBA" id="ARBA00022692"/>
    </source>
</evidence>
<dbReference type="PROSITE" id="PS01348">
    <property type="entry name" value="MRAY_2"/>
    <property type="match status" value="1"/>
</dbReference>
<dbReference type="EMBL" id="CAFBMM010000056">
    <property type="protein sequence ID" value="CAB4910623.1"/>
    <property type="molecule type" value="Genomic_DNA"/>
</dbReference>
<evidence type="ECO:0000313" key="9">
    <source>
        <dbReference type="EMBL" id="CAB4732914.1"/>
    </source>
</evidence>
<dbReference type="GO" id="GO:0005886">
    <property type="term" value="C:plasma membrane"/>
    <property type="evidence" value="ECO:0007669"/>
    <property type="project" value="UniProtKB-SubCell"/>
</dbReference>
<evidence type="ECO:0000256" key="3">
    <source>
        <dbReference type="ARBA" id="ARBA00022679"/>
    </source>
</evidence>
<dbReference type="GO" id="GO:0071555">
    <property type="term" value="P:cell wall organization"/>
    <property type="evidence" value="ECO:0007669"/>
    <property type="project" value="TreeGrafter"/>
</dbReference>